<protein>
    <submittedName>
        <fullName evidence="6">HPr family phosphocarrier protein</fullName>
    </submittedName>
</protein>
<evidence type="ECO:0000313" key="6">
    <source>
        <dbReference type="EMBL" id="MBP3953777.1"/>
    </source>
</evidence>
<name>A0ABS5BJ96_9BACT</name>
<evidence type="ECO:0000256" key="4">
    <source>
        <dbReference type="ARBA" id="ARBA00022683"/>
    </source>
</evidence>
<evidence type="ECO:0000259" key="5">
    <source>
        <dbReference type="PROSITE" id="PS51350"/>
    </source>
</evidence>
<keyword evidence="4" id="KW-0598">Phosphotransferase system</keyword>
<dbReference type="SUPFAM" id="SSF55594">
    <property type="entry name" value="HPr-like"/>
    <property type="match status" value="1"/>
</dbReference>
<dbReference type="NCBIfam" id="TIGR01003">
    <property type="entry name" value="PTS_HPr_family"/>
    <property type="match status" value="1"/>
</dbReference>
<evidence type="ECO:0000313" key="7">
    <source>
        <dbReference type="Proteomes" id="UP000676565"/>
    </source>
</evidence>
<dbReference type="RefSeq" id="WP_210651543.1">
    <property type="nucleotide sequence ID" value="NZ_JAGKQQ010000001.1"/>
</dbReference>
<evidence type="ECO:0000256" key="3">
    <source>
        <dbReference type="ARBA" id="ARBA00022490"/>
    </source>
</evidence>
<dbReference type="Proteomes" id="UP000676565">
    <property type="component" value="Unassembled WGS sequence"/>
</dbReference>
<dbReference type="Pfam" id="PF00381">
    <property type="entry name" value="PTS-HPr"/>
    <property type="match status" value="1"/>
</dbReference>
<accession>A0ABS5BJ96</accession>
<reference evidence="6 7" key="1">
    <citation type="submission" date="2021-04" db="EMBL/GenBank/DDBJ databases">
        <authorList>
            <person name="Ivanova A."/>
        </authorList>
    </citation>
    <scope>NUCLEOTIDE SEQUENCE [LARGE SCALE GENOMIC DNA]</scope>
    <source>
        <strain evidence="6 7">G18</strain>
    </source>
</reference>
<keyword evidence="3" id="KW-0963">Cytoplasm</keyword>
<organism evidence="6 7">
    <name type="scientific">Gemmata palustris</name>
    <dbReference type="NCBI Taxonomy" id="2822762"/>
    <lineage>
        <taxon>Bacteria</taxon>
        <taxon>Pseudomonadati</taxon>
        <taxon>Planctomycetota</taxon>
        <taxon>Planctomycetia</taxon>
        <taxon>Gemmatales</taxon>
        <taxon>Gemmataceae</taxon>
        <taxon>Gemmata</taxon>
    </lineage>
</organism>
<comment type="similarity">
    <text evidence="2">Belongs to the HPr family.</text>
</comment>
<dbReference type="InterPro" id="IPR050399">
    <property type="entry name" value="HPr"/>
</dbReference>
<dbReference type="PROSITE" id="PS51350">
    <property type="entry name" value="PTS_HPR_DOM"/>
    <property type="match status" value="1"/>
</dbReference>
<dbReference type="PANTHER" id="PTHR33705:SF2">
    <property type="entry name" value="PHOSPHOCARRIER PROTEIN NPR"/>
    <property type="match status" value="1"/>
</dbReference>
<gene>
    <name evidence="6" type="ORF">J8F10_00480</name>
</gene>
<dbReference type="InterPro" id="IPR035895">
    <property type="entry name" value="HPr-like_sf"/>
</dbReference>
<dbReference type="InterPro" id="IPR000032">
    <property type="entry name" value="HPr-like"/>
</dbReference>
<evidence type="ECO:0000256" key="2">
    <source>
        <dbReference type="ARBA" id="ARBA00010736"/>
    </source>
</evidence>
<comment type="caution">
    <text evidence="6">The sequence shown here is derived from an EMBL/GenBank/DDBJ whole genome shotgun (WGS) entry which is preliminary data.</text>
</comment>
<evidence type="ECO:0000256" key="1">
    <source>
        <dbReference type="ARBA" id="ARBA00004496"/>
    </source>
</evidence>
<keyword evidence="7" id="KW-1185">Reference proteome</keyword>
<proteinExistence type="inferred from homology"/>
<sequence length="97" mass="10557">MSDGTGPLRRVVRIVNPLGIHPRVADRFSRTARQYACTVTVWNGDARADGKSLWDLILLVAMQDAEIVLEVDGPDALRAVEPLVEVLASPGGEDYTI</sequence>
<comment type="subcellular location">
    <subcellularLocation>
        <location evidence="1">Cytoplasm</location>
    </subcellularLocation>
</comment>
<feature type="domain" description="HPr" evidence="5">
    <location>
        <begin position="7"/>
        <end position="94"/>
    </location>
</feature>
<dbReference type="PRINTS" id="PR00107">
    <property type="entry name" value="PHOSPHOCPHPR"/>
</dbReference>
<dbReference type="PANTHER" id="PTHR33705">
    <property type="entry name" value="PHOSPHOCARRIER PROTEIN HPR"/>
    <property type="match status" value="1"/>
</dbReference>
<dbReference type="Gene3D" id="3.30.1340.10">
    <property type="entry name" value="HPr-like"/>
    <property type="match status" value="1"/>
</dbReference>
<dbReference type="EMBL" id="JAGKQQ010000001">
    <property type="protein sequence ID" value="MBP3953777.1"/>
    <property type="molecule type" value="Genomic_DNA"/>
</dbReference>